<name>A0A7X6DI33_9BURK</name>
<comment type="caution">
    <text evidence="2">The sequence shown here is derived from an EMBL/GenBank/DDBJ whole genome shotgun (WGS) entry which is preliminary data.</text>
</comment>
<reference evidence="2 3" key="1">
    <citation type="journal article" date="2020" name="Nature">
        <title>Bacterial chemolithoautotrophy via manganese oxidation.</title>
        <authorList>
            <person name="Yu H."/>
            <person name="Leadbetter J.R."/>
        </authorList>
    </citation>
    <scope>NUCLEOTIDE SEQUENCE [LARGE SCALE GENOMIC DNA]</scope>
    <source>
        <strain evidence="2 3">RBP-1</strain>
    </source>
</reference>
<feature type="signal peptide" evidence="1">
    <location>
        <begin position="1"/>
        <end position="24"/>
    </location>
</feature>
<feature type="chain" id="PRO_5031056057" evidence="1">
    <location>
        <begin position="25"/>
        <end position="300"/>
    </location>
</feature>
<dbReference type="Proteomes" id="UP000521868">
    <property type="component" value="Unassembled WGS sequence"/>
</dbReference>
<dbReference type="Gene3D" id="2.130.10.10">
    <property type="entry name" value="YVTN repeat-like/Quinoprotein amine dehydrogenase"/>
    <property type="match status" value="1"/>
</dbReference>
<sequence length="300" mass="32180">MLSITRLLQALLIFVLLPAGAVQADPVTLLHVHGLAYSADGKQLMIPSHHGLAIYAEGRWSKAPGPAHDYMGFAATRDALYSSGHPAPGSGFVNPFGLIKSRDGGRTWRKLGLEGESDFHLMTASHGTNTIYVFNPATNSRMRQTGIHFTLNDGMKWQAAAAKGLRGRLATLAVHPSDARVVAAGTAEGLFLSRDAGQSFERITAVQGVLGTHFDLDGHSLWFSSHAGRPGFARIALKPGAKPEEVPLPALSEDAISYIAQNPARHHEVAVATFKRSVFVSPDRGRTWKQIAAQGTGQDH</sequence>
<dbReference type="EMBL" id="VTOX01000006">
    <property type="protein sequence ID" value="NKE67587.1"/>
    <property type="molecule type" value="Genomic_DNA"/>
</dbReference>
<keyword evidence="2" id="KW-0378">Hydrolase</keyword>
<gene>
    <name evidence="2" type="ORF">RAMLITH_17325</name>
</gene>
<evidence type="ECO:0000256" key="1">
    <source>
        <dbReference type="SAM" id="SignalP"/>
    </source>
</evidence>
<dbReference type="GO" id="GO:0016787">
    <property type="term" value="F:hydrolase activity"/>
    <property type="evidence" value="ECO:0007669"/>
    <property type="project" value="UniProtKB-KW"/>
</dbReference>
<dbReference type="SUPFAM" id="SSF110296">
    <property type="entry name" value="Oligoxyloglucan reducing end-specific cellobiohydrolase"/>
    <property type="match status" value="1"/>
</dbReference>
<dbReference type="NCBIfam" id="NF045728">
    <property type="entry name" value="glycosyl_F510_1955"/>
    <property type="match status" value="1"/>
</dbReference>
<protein>
    <submittedName>
        <fullName evidence="2">Glycosyl hydrolase</fullName>
    </submittedName>
</protein>
<dbReference type="AlphaFoldDB" id="A0A7X6DI33"/>
<dbReference type="RefSeq" id="WP_168108700.1">
    <property type="nucleotide sequence ID" value="NZ_VTOX01000006.1"/>
</dbReference>
<organism evidence="2 3">
    <name type="scientific">Ramlibacter lithotrophicus</name>
    <dbReference type="NCBI Taxonomy" id="2606681"/>
    <lineage>
        <taxon>Bacteria</taxon>
        <taxon>Pseudomonadati</taxon>
        <taxon>Pseudomonadota</taxon>
        <taxon>Betaproteobacteria</taxon>
        <taxon>Burkholderiales</taxon>
        <taxon>Comamonadaceae</taxon>
        <taxon>Ramlibacter</taxon>
    </lineage>
</organism>
<proteinExistence type="predicted"/>
<keyword evidence="3" id="KW-1185">Reference proteome</keyword>
<keyword evidence="1" id="KW-0732">Signal</keyword>
<evidence type="ECO:0000313" key="3">
    <source>
        <dbReference type="Proteomes" id="UP000521868"/>
    </source>
</evidence>
<dbReference type="InterPro" id="IPR015943">
    <property type="entry name" value="WD40/YVTN_repeat-like_dom_sf"/>
</dbReference>
<accession>A0A7X6DI33</accession>
<dbReference type="InterPro" id="IPR054817">
    <property type="entry name" value="Glycosyl_F510_1955-like"/>
</dbReference>
<evidence type="ECO:0000313" key="2">
    <source>
        <dbReference type="EMBL" id="NKE67587.1"/>
    </source>
</evidence>